<protein>
    <submittedName>
        <fullName evidence="10">von Willebrand factor A domain-containing protein 7-like isoform X1</fullName>
    </submittedName>
</protein>
<dbReference type="Pfam" id="PF23560">
    <property type="entry name" value="GBD_Hemicentin"/>
    <property type="match status" value="1"/>
</dbReference>
<dbReference type="PANTHER" id="PTHR14905:SF21">
    <property type="entry name" value="VWFA DOMAIN-CONTAINING PROTEIN"/>
    <property type="match status" value="1"/>
</dbReference>
<dbReference type="SUPFAM" id="SSF53300">
    <property type="entry name" value="vWA-like"/>
    <property type="match status" value="1"/>
</dbReference>
<sequence>MLLSLLLCAGIVSGFRPNPESRGNPNDFTDADITELGALRAVAWYMERNPLPGRSALAPGELENMKPLNATGLFKAYYKADVSPSRFIKALQEIITGNNLVESSRGNNDYYFYCEQIGKSINQIRIQADSMLSSLKGEVNSSGLGTARLSAGRALHVVQKFYSNTNWVEMQKNGSYEYLLNPSSPVIPTAPASKKTCADCTRIGSNLFQCEDNILVNDMLTSGYKVSASCRLKPTGKCGHGGKYDVAQHTPPTGGINKETSNRDFSPHYRLHQKAAELAIEATKSFFVGDGFGLLSKVGDDTFKKFFNLDGYSLTFAVDTTGSMSDDINQVKIKCIELLRSYSGSPDKPFNYILVPFNDPDVGPVIKTQSVDELESAISRLTATGGGDCPEMSMSGLKLALQQSMPRSKIFVFTDAGAKDEHLKGEVEILIDSTKSTVNYLLTGYCSSRKRRSAPEVRPKTFANSYEELAVYSGGFYVLTTKHQLSQVLGIMEKSLNAAPVKLIDGQMYTSQFSIPVDETLKELTISVKASTSFSMTVFQPSGSQLGSLSMLINTEKQKVVKISPIPEPGSWTVNLAPINSYMILVEGKSLLDFHYQILQKEDDYVLPVQGRPVQGLNYTVSMKMMGDAAGMQIQRLVPLSEDGTPLESIPLNQSFDALGNPFAFGPVSLHGPRTLLKVEGLSPGNFPFVRISGDSLTTEFVQILPLPEQNSTMAPGGTLKVSVLVVNHGAARTFAFKVWDDRSFMSSYEPKGSFLNTGENITLTATFIAPVANESFASSVVTFTASSGSAQNYLKLPISVIPETALETDEIPPVYKLREFYMPCRGNLQSEPVCRGHTWQMSFTAVDDQSAVTVTINTNPSGLTCTPKGGDVKNVICEYRSTCCNPFAEVLISDEDGNTSSFTMDYRNSKPPASY</sequence>
<dbReference type="Gene3D" id="3.40.50.410">
    <property type="entry name" value="von Willebrand factor, type A domain"/>
    <property type="match status" value="1"/>
</dbReference>
<dbReference type="Pfam" id="PF25107">
    <property type="entry name" value="VWA7_N"/>
    <property type="match status" value="1"/>
</dbReference>
<dbReference type="InterPro" id="IPR052577">
    <property type="entry name" value="VWA7"/>
</dbReference>
<dbReference type="Pfam" id="PF23619">
    <property type="entry name" value="Ig_VWA7"/>
    <property type="match status" value="1"/>
</dbReference>
<organism evidence="9 10">
    <name type="scientific">Pantherophis guttatus</name>
    <name type="common">Corn snake</name>
    <name type="synonym">Elaphe guttata</name>
    <dbReference type="NCBI Taxonomy" id="94885"/>
    <lineage>
        <taxon>Eukaryota</taxon>
        <taxon>Metazoa</taxon>
        <taxon>Chordata</taxon>
        <taxon>Craniata</taxon>
        <taxon>Vertebrata</taxon>
        <taxon>Euteleostomi</taxon>
        <taxon>Lepidosauria</taxon>
        <taxon>Squamata</taxon>
        <taxon>Bifurcata</taxon>
        <taxon>Unidentata</taxon>
        <taxon>Episquamata</taxon>
        <taxon>Toxicofera</taxon>
        <taxon>Serpentes</taxon>
        <taxon>Colubroidea</taxon>
        <taxon>Colubridae</taxon>
        <taxon>Colubrinae</taxon>
        <taxon>Pantherophis</taxon>
    </lineage>
</organism>
<keyword evidence="2" id="KW-0964">Secreted</keyword>
<reference evidence="10" key="1">
    <citation type="submission" date="2025-08" db="UniProtKB">
        <authorList>
            <consortium name="RefSeq"/>
        </authorList>
    </citation>
    <scope>IDENTIFICATION</scope>
    <source>
        <tissue evidence="10">Blood</tissue>
    </source>
</reference>
<feature type="domain" description="VWA7 N-terminal" evidence="8">
    <location>
        <begin position="70"/>
        <end position="287"/>
    </location>
</feature>
<dbReference type="Pfam" id="PF25106">
    <property type="entry name" value="VWA_4"/>
    <property type="match status" value="1"/>
</dbReference>
<evidence type="ECO:0000256" key="2">
    <source>
        <dbReference type="ARBA" id="ARBA00022525"/>
    </source>
</evidence>
<evidence type="ECO:0000256" key="4">
    <source>
        <dbReference type="ARBA" id="ARBA00023180"/>
    </source>
</evidence>
<dbReference type="InterPro" id="IPR036465">
    <property type="entry name" value="vWFA_dom_sf"/>
</dbReference>
<dbReference type="AlphaFoldDB" id="A0A6P9CBY3"/>
<gene>
    <name evidence="10" type="primary">LOC117667866</name>
</gene>
<feature type="domain" description="Hemicentin-1-like von Willebrand factor A" evidence="7">
    <location>
        <begin position="313"/>
        <end position="482"/>
    </location>
</feature>
<proteinExistence type="predicted"/>
<evidence type="ECO:0000313" key="9">
    <source>
        <dbReference type="Proteomes" id="UP001652622"/>
    </source>
</evidence>
<name>A0A6P9CBY3_PANGU</name>
<feature type="domain" description="Hemicentin/VWA7 galactose-binding" evidence="5">
    <location>
        <begin position="510"/>
        <end position="590"/>
    </location>
</feature>
<dbReference type="InterPro" id="IPR056862">
    <property type="entry name" value="VWA7_N"/>
</dbReference>
<dbReference type="InterPro" id="IPR056475">
    <property type="entry name" value="GBD_Hemicentin/VWA7"/>
</dbReference>
<evidence type="ECO:0000259" key="6">
    <source>
        <dbReference type="Pfam" id="PF23619"/>
    </source>
</evidence>
<comment type="subcellular location">
    <subcellularLocation>
        <location evidence="1">Secreted</location>
    </subcellularLocation>
</comment>
<keyword evidence="3" id="KW-0732">Signal</keyword>
<dbReference type="GO" id="GO:0005576">
    <property type="term" value="C:extracellular region"/>
    <property type="evidence" value="ECO:0007669"/>
    <property type="project" value="UniProtKB-SubCell"/>
</dbReference>
<dbReference type="InParanoid" id="A0A6P9CBY3"/>
<evidence type="ECO:0000259" key="8">
    <source>
        <dbReference type="Pfam" id="PF25107"/>
    </source>
</evidence>
<dbReference type="RefSeq" id="XP_034277375.1">
    <property type="nucleotide sequence ID" value="XM_034421484.2"/>
</dbReference>
<dbReference type="KEGG" id="pgut:117667866"/>
<accession>A0A6P9CBY3</accession>
<dbReference type="GeneID" id="117667866"/>
<evidence type="ECO:0000313" key="10">
    <source>
        <dbReference type="RefSeq" id="XP_034277375.1"/>
    </source>
</evidence>
<dbReference type="Proteomes" id="UP001652622">
    <property type="component" value="Unplaced"/>
</dbReference>
<evidence type="ECO:0000256" key="3">
    <source>
        <dbReference type="ARBA" id="ARBA00022729"/>
    </source>
</evidence>
<evidence type="ECO:0000259" key="7">
    <source>
        <dbReference type="Pfam" id="PF25106"/>
    </source>
</evidence>
<feature type="domain" description="VWA7 Ig-like" evidence="6">
    <location>
        <begin position="709"/>
        <end position="802"/>
    </location>
</feature>
<keyword evidence="9" id="KW-1185">Reference proteome</keyword>
<evidence type="ECO:0000259" key="5">
    <source>
        <dbReference type="Pfam" id="PF23560"/>
    </source>
</evidence>
<dbReference type="CDD" id="cd00198">
    <property type="entry name" value="vWFA"/>
    <property type="match status" value="1"/>
</dbReference>
<dbReference type="InterPro" id="IPR056861">
    <property type="entry name" value="HMCN1-like_VWA"/>
</dbReference>
<dbReference type="OMA" id="NTERTMR"/>
<dbReference type="PANTHER" id="PTHR14905">
    <property type="entry name" value="NG37"/>
    <property type="match status" value="1"/>
</dbReference>
<dbReference type="InterPro" id="IPR057615">
    <property type="entry name" value="Ig_VWA7"/>
</dbReference>
<keyword evidence="4" id="KW-0325">Glycoprotein</keyword>
<evidence type="ECO:0000256" key="1">
    <source>
        <dbReference type="ARBA" id="ARBA00004613"/>
    </source>
</evidence>